<protein>
    <submittedName>
        <fullName evidence="1">Uncharacterized protein</fullName>
    </submittedName>
</protein>
<dbReference type="GeneID" id="18873935"/>
<organism evidence="2">
    <name type="scientific">Spathaspora passalidarum (strain NRRL Y-27907 / 11-Y1)</name>
    <dbReference type="NCBI Taxonomy" id="619300"/>
    <lineage>
        <taxon>Eukaryota</taxon>
        <taxon>Fungi</taxon>
        <taxon>Dikarya</taxon>
        <taxon>Ascomycota</taxon>
        <taxon>Saccharomycotina</taxon>
        <taxon>Pichiomycetes</taxon>
        <taxon>Debaryomycetaceae</taxon>
        <taxon>Spathaspora</taxon>
    </lineage>
</organism>
<accession>G3AN41</accession>
<sequence>MTEKYVFAITNFTKLTKLSLDVIQESTFVRTGRVPQSLYSGISQLANLTSLRVWFGGSSHDDLPHLVGKLPNLKYLDIPRITTSLPPFLQYNRMIPGVYFDDMYELRSNALYLFKSNASIKFVRINSSIFECCDGANVVSRDGISRWFDERVRYISELGV</sequence>
<dbReference type="SUPFAM" id="SSF52047">
    <property type="entry name" value="RNI-like"/>
    <property type="match status" value="1"/>
</dbReference>
<dbReference type="HOGENOM" id="CLU_1653218_0_0_1"/>
<dbReference type="Gene3D" id="3.80.10.10">
    <property type="entry name" value="Ribonuclease Inhibitor"/>
    <property type="match status" value="1"/>
</dbReference>
<reference evidence="1 2" key="1">
    <citation type="journal article" date="2011" name="Proc. Natl. Acad. Sci. U.S.A.">
        <title>Comparative genomics of xylose-fermenting fungi for enhanced biofuel production.</title>
        <authorList>
            <person name="Wohlbach D.J."/>
            <person name="Kuo A."/>
            <person name="Sato T.K."/>
            <person name="Potts K.M."/>
            <person name="Salamov A.A."/>
            <person name="LaButti K.M."/>
            <person name="Sun H."/>
            <person name="Clum A."/>
            <person name="Pangilinan J.L."/>
            <person name="Lindquist E.A."/>
            <person name="Lucas S."/>
            <person name="Lapidus A."/>
            <person name="Jin M."/>
            <person name="Gunawan C."/>
            <person name="Balan V."/>
            <person name="Dale B.E."/>
            <person name="Jeffries T.W."/>
            <person name="Zinkel R."/>
            <person name="Barry K.W."/>
            <person name="Grigoriev I.V."/>
            <person name="Gasch A.P."/>
        </authorList>
    </citation>
    <scope>NUCLEOTIDE SEQUENCE [LARGE SCALE GENOMIC DNA]</scope>
    <source>
        <strain evidence="2">NRRL Y-27907 / 11-Y1</strain>
    </source>
</reference>
<dbReference type="OrthoDB" id="4024240at2759"/>
<dbReference type="InterPro" id="IPR032675">
    <property type="entry name" value="LRR_dom_sf"/>
</dbReference>
<dbReference type="eggNOG" id="ENOG502R8TB">
    <property type="taxonomic scope" value="Eukaryota"/>
</dbReference>
<dbReference type="KEGG" id="spaa:SPAPADRAFT_61523"/>
<dbReference type="EMBL" id="GL996502">
    <property type="protein sequence ID" value="EGW32455.1"/>
    <property type="molecule type" value="Genomic_DNA"/>
</dbReference>
<keyword evidence="2" id="KW-1185">Reference proteome</keyword>
<name>G3AN41_SPAPN</name>
<dbReference type="InParanoid" id="G3AN41"/>
<gene>
    <name evidence="1" type="ORF">SPAPADRAFT_61523</name>
</gene>
<evidence type="ECO:0000313" key="2">
    <source>
        <dbReference type="Proteomes" id="UP000000709"/>
    </source>
</evidence>
<proteinExistence type="predicted"/>
<dbReference type="Proteomes" id="UP000000709">
    <property type="component" value="Unassembled WGS sequence"/>
</dbReference>
<evidence type="ECO:0000313" key="1">
    <source>
        <dbReference type="EMBL" id="EGW32455.1"/>
    </source>
</evidence>
<dbReference type="RefSeq" id="XP_007375731.1">
    <property type="nucleotide sequence ID" value="XM_007375669.1"/>
</dbReference>
<dbReference type="AlphaFoldDB" id="G3AN41"/>